<organism evidence="1 2">
    <name type="scientific">Actinomadura graeca</name>
    <dbReference type="NCBI Taxonomy" id="2750812"/>
    <lineage>
        <taxon>Bacteria</taxon>
        <taxon>Bacillati</taxon>
        <taxon>Actinomycetota</taxon>
        <taxon>Actinomycetes</taxon>
        <taxon>Streptosporangiales</taxon>
        <taxon>Thermomonosporaceae</taxon>
        <taxon>Actinomadura</taxon>
    </lineage>
</organism>
<reference evidence="1" key="1">
    <citation type="submission" date="2020-07" db="EMBL/GenBank/DDBJ databases">
        <authorList>
            <person name="Tarantini F.S."/>
            <person name="Hong K.W."/>
            <person name="Chan K.G."/>
        </authorList>
    </citation>
    <scope>NUCLEOTIDE SEQUENCE</scope>
    <source>
        <strain evidence="1">32-07</strain>
    </source>
</reference>
<proteinExistence type="predicted"/>
<gene>
    <name evidence="1" type="ORF">AGRA3207_001371</name>
</gene>
<protein>
    <recommendedName>
        <fullName evidence="3">DUF4297 domain-containing protein</fullName>
    </recommendedName>
</protein>
<accession>A0ABX8QPB6</accession>
<dbReference type="RefSeq" id="WP_231333709.1">
    <property type="nucleotide sequence ID" value="NZ_CP059572.1"/>
</dbReference>
<dbReference type="Proteomes" id="UP001049518">
    <property type="component" value="Chromosome"/>
</dbReference>
<keyword evidence="2" id="KW-1185">Reference proteome</keyword>
<evidence type="ECO:0008006" key="3">
    <source>
        <dbReference type="Google" id="ProtNLM"/>
    </source>
</evidence>
<evidence type="ECO:0000313" key="2">
    <source>
        <dbReference type="Proteomes" id="UP001049518"/>
    </source>
</evidence>
<sequence length="404" mass="45686">MTTSRAAGPAIKGYAYQFDRTIIAILDLGPSEMMTIEGCEDFDVHGQSEVEAVQCKYHEDTSFSLRGLRKPLIAMLRSFAEGKEYDYRLFVHYSDPDFVPDSLTVSEIKKALTEEKRKNPATLLHYTDFSESTIARFSRRIKITSGPSFDAQRELAMTALNKALSGAPKDAQDLHYGNALSCVMDLAIKKEAKERTISRASFIALIDKKDLLFTRWQEEILSQQQLVKAIQHKINRTDAFRPTRWRCLALTTETNSVENISDLAYFLATSQFADDSLVGAKPWTLIIDGGSEDVEQVKLALLREQIIFNDGYEHLSFSVETFNRQPVVNIERNHTKKIGLHSYSLRVLSAETYAKYGTDIEDIHILFSTGHLAEIGPPGKVKQKIHLPTAGPHEIKQIISRRKR</sequence>
<evidence type="ECO:0000313" key="1">
    <source>
        <dbReference type="EMBL" id="QXJ20623.1"/>
    </source>
</evidence>
<dbReference type="EMBL" id="CP059572">
    <property type="protein sequence ID" value="QXJ20623.1"/>
    <property type="molecule type" value="Genomic_DNA"/>
</dbReference>
<name>A0ABX8QPB6_9ACTN</name>